<evidence type="ECO:0000313" key="3">
    <source>
        <dbReference type="Proteomes" id="UP000245712"/>
    </source>
</evidence>
<name>A0ABX5KSK1_9BURK</name>
<keyword evidence="3" id="KW-1185">Reference proteome</keyword>
<gene>
    <name evidence="2" type="ORF">C7402_103185</name>
</gene>
<dbReference type="Pfam" id="PF11162">
    <property type="entry name" value="DUF2946"/>
    <property type="match status" value="1"/>
</dbReference>
<proteinExistence type="predicted"/>
<accession>A0ABX5KSK1</accession>
<dbReference type="RefSeq" id="WP_116610141.1">
    <property type="nucleotide sequence ID" value="NZ_QEOB01000003.1"/>
</dbReference>
<keyword evidence="1" id="KW-0472">Membrane</keyword>
<sequence>MSPSARTRTTAWLGLIAMWLIVLVPLISQLVLAERAHQPVAPLCSDTQTAGIQAHHALDSELSGCGYCDLLTTHAAMPPLSAIALAVVALVFVTIVPALISRFTPLGAFPSGRPRAPPAAR</sequence>
<keyword evidence="1" id="KW-1133">Transmembrane helix</keyword>
<keyword evidence="1" id="KW-0812">Transmembrane</keyword>
<dbReference type="Proteomes" id="UP000245712">
    <property type="component" value="Unassembled WGS sequence"/>
</dbReference>
<organism evidence="2 3">
    <name type="scientific">Paraburkholderia unamae</name>
    <dbReference type="NCBI Taxonomy" id="219649"/>
    <lineage>
        <taxon>Bacteria</taxon>
        <taxon>Pseudomonadati</taxon>
        <taxon>Pseudomonadota</taxon>
        <taxon>Betaproteobacteria</taxon>
        <taxon>Burkholderiales</taxon>
        <taxon>Burkholderiaceae</taxon>
        <taxon>Paraburkholderia</taxon>
    </lineage>
</organism>
<protein>
    <recommendedName>
        <fullName evidence="4">DUF2946 family protein</fullName>
    </recommendedName>
</protein>
<evidence type="ECO:0000256" key="1">
    <source>
        <dbReference type="SAM" id="Phobius"/>
    </source>
</evidence>
<evidence type="ECO:0008006" key="4">
    <source>
        <dbReference type="Google" id="ProtNLM"/>
    </source>
</evidence>
<evidence type="ECO:0000313" key="2">
    <source>
        <dbReference type="EMBL" id="PVX85608.1"/>
    </source>
</evidence>
<feature type="transmembrane region" description="Helical" evidence="1">
    <location>
        <begin position="80"/>
        <end position="100"/>
    </location>
</feature>
<dbReference type="EMBL" id="QEOB01000003">
    <property type="protein sequence ID" value="PVX85608.1"/>
    <property type="molecule type" value="Genomic_DNA"/>
</dbReference>
<dbReference type="InterPro" id="IPR021333">
    <property type="entry name" value="DUF2946"/>
</dbReference>
<reference evidence="2 3" key="1">
    <citation type="submission" date="2018-05" db="EMBL/GenBank/DDBJ databases">
        <title>Genomic Encyclopedia of Type Strains, Phase IV (KMG-V): Genome sequencing to study the core and pangenomes of soil and plant-associated prokaryotes.</title>
        <authorList>
            <person name="Whitman W."/>
        </authorList>
    </citation>
    <scope>NUCLEOTIDE SEQUENCE [LARGE SCALE GENOMIC DNA]</scope>
    <source>
        <strain evidence="2 3">SCZa-39</strain>
    </source>
</reference>
<comment type="caution">
    <text evidence="2">The sequence shown here is derived from an EMBL/GenBank/DDBJ whole genome shotgun (WGS) entry which is preliminary data.</text>
</comment>
<feature type="transmembrane region" description="Helical" evidence="1">
    <location>
        <begin position="12"/>
        <end position="32"/>
    </location>
</feature>